<reference evidence="2" key="1">
    <citation type="submission" date="2019-11" db="EMBL/GenBank/DDBJ databases">
        <title>Genome sequence of Heliorestis convoluta strain HH, an alkaliphilic and minimalistic phototrophic bacterium from a soda lake in Egypt.</title>
        <authorList>
            <person name="Dewey E.D."/>
            <person name="Stokes L.M."/>
            <person name="Burchell B.M."/>
            <person name="Shaffer K.N."/>
            <person name="Huntington A.M."/>
            <person name="Baker J.M."/>
            <person name="Nadendla S."/>
            <person name="Giglio M.G."/>
            <person name="Touchman J.W."/>
            <person name="Blankenship R.E."/>
            <person name="Madigan M.T."/>
            <person name="Sattley W.M."/>
        </authorList>
    </citation>
    <scope>NUCLEOTIDE SEQUENCE [LARGE SCALE GENOMIC DNA]</scope>
    <source>
        <strain evidence="2">HH</strain>
    </source>
</reference>
<keyword evidence="2" id="KW-1185">Reference proteome</keyword>
<evidence type="ECO:0000313" key="2">
    <source>
        <dbReference type="Proteomes" id="UP000366051"/>
    </source>
</evidence>
<accession>A0A5Q2MZF0</accession>
<dbReference type="KEGG" id="hcv:FTV88_1254"/>
<dbReference type="AlphaFoldDB" id="A0A5Q2MZF0"/>
<evidence type="ECO:0000313" key="1">
    <source>
        <dbReference type="EMBL" id="QGG47401.1"/>
    </source>
</evidence>
<dbReference type="RefSeq" id="WP_162007917.1">
    <property type="nucleotide sequence ID" value="NZ_CP045875.1"/>
</dbReference>
<name>A0A5Q2MZF0_9FIRM</name>
<sequence length="222" mass="25163">MGVKITYELKGQRRKELVQAISEVLGTVAKYKSVPTCAYEIGDLVVDREGAVIINDGMTPAEVQHMVTVLEAQGFLPTNYGENAFDGIEVSMPREMFTEKALENLHKIVNAKGELIAKAIGTMDLRIIENDVKVRFPWFPRTEDGDEVKHYTQFTEALCKMAIERNRVASTPKKSENEKYDFRCFLLRLGFIGSEYKALRKFFLRNLTGNSAFKNGKPNNEN</sequence>
<dbReference type="Proteomes" id="UP000366051">
    <property type="component" value="Chromosome"/>
</dbReference>
<dbReference type="EMBL" id="CP045875">
    <property type="protein sequence ID" value="QGG47401.1"/>
    <property type="molecule type" value="Genomic_DNA"/>
</dbReference>
<protein>
    <recommendedName>
        <fullName evidence="3">Virulence protein</fullName>
    </recommendedName>
</protein>
<gene>
    <name evidence="1" type="ORF">FTV88_1254</name>
</gene>
<proteinExistence type="predicted"/>
<organism evidence="1 2">
    <name type="scientific">Heliorestis convoluta</name>
    <dbReference type="NCBI Taxonomy" id="356322"/>
    <lineage>
        <taxon>Bacteria</taxon>
        <taxon>Bacillati</taxon>
        <taxon>Bacillota</taxon>
        <taxon>Clostridia</taxon>
        <taxon>Eubacteriales</taxon>
        <taxon>Heliobacteriaceae</taxon>
        <taxon>Heliorestis</taxon>
    </lineage>
</organism>
<evidence type="ECO:0008006" key="3">
    <source>
        <dbReference type="Google" id="ProtNLM"/>
    </source>
</evidence>